<dbReference type="InterPro" id="IPR008979">
    <property type="entry name" value="Galactose-bd-like_sf"/>
</dbReference>
<dbReference type="HOGENOM" id="CLU_007853_7_2_0"/>
<dbReference type="KEGG" id="tsa:AciPR4_4105"/>
<dbReference type="OrthoDB" id="9813184at2"/>
<proteinExistence type="inferred from homology"/>
<evidence type="ECO:0000256" key="3">
    <source>
        <dbReference type="ARBA" id="ARBA00023295"/>
    </source>
</evidence>
<feature type="domain" description="Beta-galactosidase 1-like first all-beta" evidence="9">
    <location>
        <begin position="410"/>
        <end position="520"/>
    </location>
</feature>
<protein>
    <recommendedName>
        <fullName evidence="5">Beta-galactosidase</fullName>
        <ecNumber evidence="5">3.2.1.23</ecNumber>
    </recommendedName>
</protein>
<dbReference type="PIRSF" id="PIRSF006336">
    <property type="entry name" value="B-gal"/>
    <property type="match status" value="1"/>
</dbReference>
<dbReference type="STRING" id="401053.AciPR4_4105"/>
<dbReference type="EMBL" id="CP002467">
    <property type="protein sequence ID" value="ADV84853.1"/>
    <property type="molecule type" value="Genomic_DNA"/>
</dbReference>
<feature type="chain" id="PRO_5003232434" description="Beta-galactosidase" evidence="7">
    <location>
        <begin position="20"/>
        <end position="640"/>
    </location>
</feature>
<evidence type="ECO:0000259" key="10">
    <source>
        <dbReference type="Pfam" id="PF21467"/>
    </source>
</evidence>
<keyword evidence="12" id="KW-1185">Reference proteome</keyword>
<evidence type="ECO:0000259" key="9">
    <source>
        <dbReference type="Pfam" id="PF21317"/>
    </source>
</evidence>
<dbReference type="InterPro" id="IPR048912">
    <property type="entry name" value="BetaGal1-like_ABD1"/>
</dbReference>
<evidence type="ECO:0000256" key="5">
    <source>
        <dbReference type="RuleBase" id="RU000675"/>
    </source>
</evidence>
<dbReference type="Pfam" id="PF21317">
    <property type="entry name" value="BetaGal_ABD_1"/>
    <property type="match status" value="1"/>
</dbReference>
<dbReference type="Pfam" id="PF21467">
    <property type="entry name" value="BetaGal_gal-bd"/>
    <property type="match status" value="1"/>
</dbReference>
<dbReference type="GO" id="GO:0005975">
    <property type="term" value="P:carbohydrate metabolic process"/>
    <property type="evidence" value="ECO:0007669"/>
    <property type="project" value="InterPro"/>
</dbReference>
<dbReference type="InterPro" id="IPR017853">
    <property type="entry name" value="GH"/>
</dbReference>
<sequence length="640" mass="70235">MNLRAIATLALAFTLPAVAQQVPHSFAAVGDHFELDGKPFRILTGEMHYARIPRARWDDAMQKAKALGLNAITTYVFWNVHEPRPGVYDFTGQNDLGEYLAAAQRAGLKVILRPGPYACAEWEFGGYPAWLIKDPTVVVRSSDPKFMKPVAKWFHRLGQEVQPYLAANGGPIIAVQVENEYGSFGNDHAYMEQMKDLVISSGIGGKNPKKAVDEDGKNVPQDTGTMLYTADGGVQLPNGTLPELPAVVNFGGGQAKSELARYEAFRPNGPRMVGEYWAGWFDHWGNNHQKTNAAEQVAEYEYMLKRGYSVSLYMLYGGTSFGWMAGANSGDKAPYEPDVTSYDYDAPIDERGNPTPKYFALREVIQRVTGITPPPVPETAATVAYPIAPILQTASLWDNLSKPHTSVTTLTMEDIDQAYGYILYTTQLSAGQQGELKLDELHDYAQVYLDHKLVGTLDRRHQQSSLTLPAAAGVRELEILVENSSRINYSLALRGERKGITHRALLNGTELSNWKIYPLPLDHPEAILFKNAPCSGPCFFRTSISAPAAMTLPADTFLETTAIHKGFAWVNAVALGRAWNIGPQAALFVPGSWLHSGENQLIVFDLTAEGAPALSTRKDTLYIPGADEAKHPAASTINHP</sequence>
<comment type="catalytic activity">
    <reaction evidence="5">
        <text>Hydrolysis of terminal non-reducing beta-D-galactose residues in beta-D-galactosides.</text>
        <dbReference type="EC" id="3.2.1.23"/>
    </reaction>
</comment>
<dbReference type="PANTHER" id="PTHR23421">
    <property type="entry name" value="BETA-GALACTOSIDASE RELATED"/>
    <property type="match status" value="1"/>
</dbReference>
<evidence type="ECO:0000256" key="2">
    <source>
        <dbReference type="ARBA" id="ARBA00022801"/>
    </source>
</evidence>
<evidence type="ECO:0000256" key="6">
    <source>
        <dbReference type="RuleBase" id="RU003679"/>
    </source>
</evidence>
<dbReference type="Proteomes" id="UP000006844">
    <property type="component" value="Chromosome"/>
</dbReference>
<dbReference type="SUPFAM" id="SSF49785">
    <property type="entry name" value="Galactose-binding domain-like"/>
    <property type="match status" value="1"/>
</dbReference>
<dbReference type="AlphaFoldDB" id="E8V594"/>
<dbReference type="FunFam" id="2.60.120.260:FF:000049">
    <property type="entry name" value="Beta-galactosidase"/>
    <property type="match status" value="1"/>
</dbReference>
<dbReference type="GO" id="GO:0004565">
    <property type="term" value="F:beta-galactosidase activity"/>
    <property type="evidence" value="ECO:0007669"/>
    <property type="project" value="UniProtKB-EC"/>
</dbReference>
<evidence type="ECO:0000313" key="11">
    <source>
        <dbReference type="EMBL" id="ADV84853.1"/>
    </source>
</evidence>
<dbReference type="InterPro" id="IPR048913">
    <property type="entry name" value="BetaGal_gal-bd"/>
</dbReference>
<feature type="active site" description="Proton donor" evidence="4">
    <location>
        <position position="180"/>
    </location>
</feature>
<keyword evidence="7" id="KW-0732">Signal</keyword>
<comment type="similarity">
    <text evidence="1 6">Belongs to the glycosyl hydrolase 35 family.</text>
</comment>
<feature type="active site" description="Nucleophile" evidence="4">
    <location>
        <position position="275"/>
    </location>
</feature>
<evidence type="ECO:0000256" key="1">
    <source>
        <dbReference type="ARBA" id="ARBA00009809"/>
    </source>
</evidence>
<keyword evidence="3 5" id="KW-0326">Glycosidase</keyword>
<organism evidence="11 12">
    <name type="scientific">Terriglobus saanensis (strain ATCC BAA-1853 / DSM 23119 / SP1PR4)</name>
    <dbReference type="NCBI Taxonomy" id="401053"/>
    <lineage>
        <taxon>Bacteria</taxon>
        <taxon>Pseudomonadati</taxon>
        <taxon>Acidobacteriota</taxon>
        <taxon>Terriglobia</taxon>
        <taxon>Terriglobales</taxon>
        <taxon>Acidobacteriaceae</taxon>
        <taxon>Terriglobus</taxon>
    </lineage>
</organism>
<dbReference type="Gene3D" id="3.20.20.80">
    <property type="entry name" value="Glycosidases"/>
    <property type="match status" value="1"/>
</dbReference>
<name>E8V594_TERSS</name>
<dbReference type="PROSITE" id="PS01182">
    <property type="entry name" value="GLYCOSYL_HYDROL_F35"/>
    <property type="match status" value="1"/>
</dbReference>
<evidence type="ECO:0000313" key="12">
    <source>
        <dbReference type="Proteomes" id="UP000006844"/>
    </source>
</evidence>
<dbReference type="SUPFAM" id="SSF51445">
    <property type="entry name" value="(Trans)glycosidases"/>
    <property type="match status" value="1"/>
</dbReference>
<evidence type="ECO:0000256" key="4">
    <source>
        <dbReference type="PIRSR" id="PIRSR006336-1"/>
    </source>
</evidence>
<dbReference type="PRINTS" id="PR00742">
    <property type="entry name" value="GLHYDRLASE35"/>
</dbReference>
<evidence type="ECO:0000256" key="7">
    <source>
        <dbReference type="SAM" id="SignalP"/>
    </source>
</evidence>
<dbReference type="Gene3D" id="2.60.120.260">
    <property type="entry name" value="Galactose-binding domain-like"/>
    <property type="match status" value="2"/>
</dbReference>
<dbReference type="Pfam" id="PF01301">
    <property type="entry name" value="Glyco_hydro_35"/>
    <property type="match status" value="1"/>
</dbReference>
<accession>E8V594</accession>
<feature type="signal peptide" evidence="7">
    <location>
        <begin position="1"/>
        <end position="19"/>
    </location>
</feature>
<dbReference type="EC" id="3.2.1.23" evidence="5"/>
<gene>
    <name evidence="11" type="ordered locus">AciPR4_4105</name>
</gene>
<dbReference type="InterPro" id="IPR019801">
    <property type="entry name" value="Glyco_hydro_35_CS"/>
</dbReference>
<dbReference type="InterPro" id="IPR001944">
    <property type="entry name" value="Glycoside_Hdrlase_35"/>
</dbReference>
<feature type="domain" description="Beta-galactosidase galactose-binding" evidence="10">
    <location>
        <begin position="537"/>
        <end position="599"/>
    </location>
</feature>
<dbReference type="RefSeq" id="WP_013570583.1">
    <property type="nucleotide sequence ID" value="NC_014963.1"/>
</dbReference>
<feature type="domain" description="Glycoside hydrolase 35 catalytic" evidence="8">
    <location>
        <begin position="33"/>
        <end position="367"/>
    </location>
</feature>
<dbReference type="InterPro" id="IPR026283">
    <property type="entry name" value="B-gal_1-like"/>
</dbReference>
<dbReference type="InterPro" id="IPR031330">
    <property type="entry name" value="Gly_Hdrlase_35_cat"/>
</dbReference>
<reference evidence="11 12" key="1">
    <citation type="journal article" date="2012" name="Stand. Genomic Sci.">
        <title>Complete genome sequence of Terriglobus saanensis type strain SP1PR4(T), an Acidobacteria from tundra soil.</title>
        <authorList>
            <person name="Rawat S.R."/>
            <person name="Mannisto M.K."/>
            <person name="Starovoytov V."/>
            <person name="Goodwin L."/>
            <person name="Nolan M."/>
            <person name="Hauser L."/>
            <person name="Land M."/>
            <person name="Davenport K.W."/>
            <person name="Woyke T."/>
            <person name="Haggblom M.M."/>
        </authorList>
    </citation>
    <scope>NUCLEOTIDE SEQUENCE</scope>
    <source>
        <strain evidence="12">ATCC BAA-1853 / DSM 23119 / SP1PR4</strain>
    </source>
</reference>
<keyword evidence="2 5" id="KW-0378">Hydrolase</keyword>
<evidence type="ECO:0000259" key="8">
    <source>
        <dbReference type="Pfam" id="PF01301"/>
    </source>
</evidence>
<dbReference type="eggNOG" id="COG1874">
    <property type="taxonomic scope" value="Bacteria"/>
</dbReference>